<gene>
    <name evidence="10" type="ORF">HND93_21785</name>
</gene>
<feature type="transmembrane region" description="Helical" evidence="7">
    <location>
        <begin position="20"/>
        <end position="43"/>
    </location>
</feature>
<evidence type="ECO:0000259" key="8">
    <source>
        <dbReference type="PROSITE" id="PS50109"/>
    </source>
</evidence>
<dbReference type="SMART" id="SM00388">
    <property type="entry name" value="HisKA"/>
    <property type="match status" value="1"/>
</dbReference>
<dbReference type="SUPFAM" id="SSF52172">
    <property type="entry name" value="CheY-like"/>
    <property type="match status" value="1"/>
</dbReference>
<dbReference type="SUPFAM" id="SSF47384">
    <property type="entry name" value="Homodimeric domain of signal transducing histidine kinase"/>
    <property type="match status" value="1"/>
</dbReference>
<keyword evidence="11" id="KW-1185">Reference proteome</keyword>
<dbReference type="RefSeq" id="WP_180284114.1">
    <property type="nucleotide sequence ID" value="NZ_JABFDB010000016.1"/>
</dbReference>
<dbReference type="PROSITE" id="PS50110">
    <property type="entry name" value="RESPONSE_REGULATORY"/>
    <property type="match status" value="1"/>
</dbReference>
<evidence type="ECO:0000256" key="2">
    <source>
        <dbReference type="ARBA" id="ARBA00012438"/>
    </source>
</evidence>
<dbReference type="Gene3D" id="3.30.450.20">
    <property type="entry name" value="PAS domain"/>
    <property type="match status" value="1"/>
</dbReference>
<dbReference type="CDD" id="cd00082">
    <property type="entry name" value="HisKA"/>
    <property type="match status" value="1"/>
</dbReference>
<dbReference type="Proteomes" id="UP000584642">
    <property type="component" value="Unassembled WGS sequence"/>
</dbReference>
<dbReference type="Pfam" id="PF02518">
    <property type="entry name" value="HATPase_c"/>
    <property type="match status" value="1"/>
</dbReference>
<dbReference type="InterPro" id="IPR036890">
    <property type="entry name" value="HATPase_C_sf"/>
</dbReference>
<dbReference type="EC" id="2.7.13.3" evidence="2"/>
<proteinExistence type="predicted"/>
<protein>
    <recommendedName>
        <fullName evidence="2">histidine kinase</fullName>
        <ecNumber evidence="2">2.7.13.3</ecNumber>
    </recommendedName>
</protein>
<evidence type="ECO:0000313" key="10">
    <source>
        <dbReference type="EMBL" id="NYZ22351.1"/>
    </source>
</evidence>
<comment type="catalytic activity">
    <reaction evidence="1">
        <text>ATP + protein L-histidine = ADP + protein N-phospho-L-histidine.</text>
        <dbReference type="EC" id="2.7.13.3"/>
    </reaction>
</comment>
<dbReference type="SMART" id="SM00387">
    <property type="entry name" value="HATPase_c"/>
    <property type="match status" value="1"/>
</dbReference>
<evidence type="ECO:0000256" key="7">
    <source>
        <dbReference type="SAM" id="Phobius"/>
    </source>
</evidence>
<keyword evidence="4" id="KW-0808">Transferase</keyword>
<reference evidence="10 11" key="1">
    <citation type="submission" date="2020-05" db="EMBL/GenBank/DDBJ databases">
        <title>Azospirillum oleiclasticum sp. nov, a nitrogen-fixing and heavy crude oil-emulsifying bacterium isolated from the crude oil of Yumen Oilfield.</title>
        <authorList>
            <person name="Wu D."/>
            <person name="Cai M."/>
            <person name="Zhang X."/>
        </authorList>
    </citation>
    <scope>NUCLEOTIDE SEQUENCE [LARGE SCALE GENOMIC DNA]</scope>
    <source>
        <strain evidence="10 11">ROY-1-1-2</strain>
    </source>
</reference>
<dbReference type="PANTHER" id="PTHR43047">
    <property type="entry name" value="TWO-COMPONENT HISTIDINE PROTEIN KINASE"/>
    <property type="match status" value="1"/>
</dbReference>
<dbReference type="Pfam" id="PF00072">
    <property type="entry name" value="Response_reg"/>
    <property type="match status" value="1"/>
</dbReference>
<dbReference type="SUPFAM" id="SSF55874">
    <property type="entry name" value="ATPase domain of HSP90 chaperone/DNA topoisomerase II/histidine kinase"/>
    <property type="match status" value="1"/>
</dbReference>
<feature type="transmembrane region" description="Helical" evidence="7">
    <location>
        <begin position="283"/>
        <end position="302"/>
    </location>
</feature>
<feature type="domain" description="Response regulatory" evidence="9">
    <location>
        <begin position="623"/>
        <end position="740"/>
    </location>
</feature>
<dbReference type="SMART" id="SM00448">
    <property type="entry name" value="REC"/>
    <property type="match status" value="1"/>
</dbReference>
<dbReference type="InterPro" id="IPR036097">
    <property type="entry name" value="HisK_dim/P_sf"/>
</dbReference>
<dbReference type="PANTHER" id="PTHR43047:SF9">
    <property type="entry name" value="HISTIDINE KINASE"/>
    <property type="match status" value="1"/>
</dbReference>
<keyword evidence="3 6" id="KW-0597">Phosphoprotein</keyword>
<keyword evidence="7" id="KW-0812">Transmembrane</keyword>
<keyword evidence="5" id="KW-0418">Kinase</keyword>
<dbReference type="Gene3D" id="3.30.565.10">
    <property type="entry name" value="Histidine kinase-like ATPase, C-terminal domain"/>
    <property type="match status" value="1"/>
</dbReference>
<dbReference type="Gene3D" id="1.10.287.130">
    <property type="match status" value="1"/>
</dbReference>
<dbReference type="InterPro" id="IPR011006">
    <property type="entry name" value="CheY-like_superfamily"/>
</dbReference>
<dbReference type="EMBL" id="JABFDB010000016">
    <property type="protein sequence ID" value="NYZ22351.1"/>
    <property type="molecule type" value="Genomic_DNA"/>
</dbReference>
<name>A0ABX2TDR3_9PROT</name>
<evidence type="ECO:0000259" key="9">
    <source>
        <dbReference type="PROSITE" id="PS50110"/>
    </source>
</evidence>
<evidence type="ECO:0000256" key="4">
    <source>
        <dbReference type="ARBA" id="ARBA00022679"/>
    </source>
</evidence>
<evidence type="ECO:0000256" key="1">
    <source>
        <dbReference type="ARBA" id="ARBA00000085"/>
    </source>
</evidence>
<dbReference type="CDD" id="cd18774">
    <property type="entry name" value="PDC2_HK_sensor"/>
    <property type="match status" value="1"/>
</dbReference>
<evidence type="ECO:0000256" key="6">
    <source>
        <dbReference type="PROSITE-ProRule" id="PRU00169"/>
    </source>
</evidence>
<keyword evidence="7" id="KW-0472">Membrane</keyword>
<organism evidence="10 11">
    <name type="scientific">Azospirillum oleiclasticum</name>
    <dbReference type="NCBI Taxonomy" id="2735135"/>
    <lineage>
        <taxon>Bacteria</taxon>
        <taxon>Pseudomonadati</taxon>
        <taxon>Pseudomonadota</taxon>
        <taxon>Alphaproteobacteria</taxon>
        <taxon>Rhodospirillales</taxon>
        <taxon>Azospirillaceae</taxon>
        <taxon>Azospirillum</taxon>
    </lineage>
</organism>
<dbReference type="Pfam" id="PF00512">
    <property type="entry name" value="HisKA"/>
    <property type="match status" value="1"/>
</dbReference>
<keyword evidence="7" id="KW-1133">Transmembrane helix</keyword>
<feature type="modified residue" description="4-aspartylphosphate" evidence="6">
    <location>
        <position position="674"/>
    </location>
</feature>
<dbReference type="InterPro" id="IPR004358">
    <property type="entry name" value="Sig_transdc_His_kin-like_C"/>
</dbReference>
<dbReference type="PRINTS" id="PR00344">
    <property type="entry name" value="BCTRLSENSOR"/>
</dbReference>
<dbReference type="InterPro" id="IPR005467">
    <property type="entry name" value="His_kinase_dom"/>
</dbReference>
<evidence type="ECO:0000313" key="11">
    <source>
        <dbReference type="Proteomes" id="UP000584642"/>
    </source>
</evidence>
<dbReference type="CDD" id="cd00156">
    <property type="entry name" value="REC"/>
    <property type="match status" value="1"/>
</dbReference>
<dbReference type="InterPro" id="IPR003661">
    <property type="entry name" value="HisK_dim/P_dom"/>
</dbReference>
<evidence type="ECO:0000256" key="5">
    <source>
        <dbReference type="ARBA" id="ARBA00022777"/>
    </source>
</evidence>
<feature type="domain" description="Histidine kinase" evidence="8">
    <location>
        <begin position="387"/>
        <end position="600"/>
    </location>
</feature>
<comment type="caution">
    <text evidence="10">The sequence shown here is derived from an EMBL/GenBank/DDBJ whole genome shotgun (WGS) entry which is preliminary data.</text>
</comment>
<sequence length="740" mass="79820">MRERVTPFGSGHRPIRWHLLVLVLTTLIPMLVLAVALIAWNAVSQREATERSLQATARALMLAIDTDVAGIVGALHSAAAAGAMSDRDEPRFAATAGRLLAGQPYWHTLFTTDPFGRITADTASWDKVPQGAPYMATVRQAIITGRPAVSRLLPRQGAAPDQVAIVVPVAGSGGAAAVGVTIRPERWSRLLQDQKLPDSWLGVLVDDNDAVLARNRDHDRFVGQPAPGWFSAATSGQDNGLAEGKALEGHDVVIGFQKSGITGWRFGYAAPKRMLSAPVWTKIGIATALGSLLIMVALMLAVRQAHRIALSMRALVDAAVALERDRAPPPLPPSGITEVQELSLALDFAGTRLHHAAAERETLLREEARRRREAEMAVAAKARFLAAASHDLRQPFQAMRLFHHLMLDGLRTDRAQEHHRHLGAAMESGEALLNALLDVSTLEAGTVRPHVVDLPLRPLLAAKLDEVRPAAAQKGLRLRLRACPAIVRSDPTLLGRIIGNLLANAVRYTAAGGILVGCRVHGTQLRIDVWDTGPGIPADKLDHVFEDFVQLDNAARDHRQGLGLGLSVVQRTARLLGHPLTVRSRVGKGSLFAVSVPLAARHEGQALLPPPRSRSAPPAPRRRVLVVEDQPDQRTALRHILEEAGHHVTTAADGPDALTIVARMEVPPDVIVTDYRLPGPLTGTQFVDHLDVILERRTPAVIVTGDTDPDRLREAATNGRVLLHKPIVPADLEEIVATVS</sequence>
<evidence type="ECO:0000256" key="3">
    <source>
        <dbReference type="ARBA" id="ARBA00022553"/>
    </source>
</evidence>
<accession>A0ABX2TDR3</accession>
<dbReference type="PROSITE" id="PS50109">
    <property type="entry name" value="HIS_KIN"/>
    <property type="match status" value="1"/>
</dbReference>
<dbReference type="InterPro" id="IPR003594">
    <property type="entry name" value="HATPase_dom"/>
</dbReference>
<dbReference type="InterPro" id="IPR001789">
    <property type="entry name" value="Sig_transdc_resp-reg_receiver"/>
</dbReference>
<dbReference type="Gene3D" id="3.40.50.2300">
    <property type="match status" value="1"/>
</dbReference>